<evidence type="ECO:0000313" key="3">
    <source>
        <dbReference type="Proteomes" id="UP000299102"/>
    </source>
</evidence>
<accession>A0A4C1WTI4</accession>
<reference evidence="2 3" key="1">
    <citation type="journal article" date="2019" name="Commun. Biol.">
        <title>The bagworm genome reveals a unique fibroin gene that provides high tensile strength.</title>
        <authorList>
            <person name="Kono N."/>
            <person name="Nakamura H."/>
            <person name="Ohtoshi R."/>
            <person name="Tomita M."/>
            <person name="Numata K."/>
            <person name="Arakawa K."/>
        </authorList>
    </citation>
    <scope>NUCLEOTIDE SEQUENCE [LARGE SCALE GENOMIC DNA]</scope>
</reference>
<feature type="compositionally biased region" description="Pro residues" evidence="1">
    <location>
        <begin position="116"/>
        <end position="129"/>
    </location>
</feature>
<proteinExistence type="predicted"/>
<feature type="region of interest" description="Disordered" evidence="1">
    <location>
        <begin position="109"/>
        <end position="129"/>
    </location>
</feature>
<dbReference type="Proteomes" id="UP000299102">
    <property type="component" value="Unassembled WGS sequence"/>
</dbReference>
<dbReference type="EMBL" id="BGZK01000641">
    <property type="protein sequence ID" value="GBP54170.1"/>
    <property type="molecule type" value="Genomic_DNA"/>
</dbReference>
<evidence type="ECO:0000313" key="2">
    <source>
        <dbReference type="EMBL" id="GBP54170.1"/>
    </source>
</evidence>
<feature type="compositionally biased region" description="Basic and acidic residues" evidence="1">
    <location>
        <begin position="77"/>
        <end position="88"/>
    </location>
</feature>
<gene>
    <name evidence="2" type="ORF">EVAR_43195_1</name>
</gene>
<keyword evidence="3" id="KW-1185">Reference proteome</keyword>
<dbReference type="AlphaFoldDB" id="A0A4C1WTI4"/>
<name>A0A4C1WTI4_EUMVA</name>
<organism evidence="2 3">
    <name type="scientific">Eumeta variegata</name>
    <name type="common">Bagworm moth</name>
    <name type="synonym">Eumeta japonica</name>
    <dbReference type="NCBI Taxonomy" id="151549"/>
    <lineage>
        <taxon>Eukaryota</taxon>
        <taxon>Metazoa</taxon>
        <taxon>Ecdysozoa</taxon>
        <taxon>Arthropoda</taxon>
        <taxon>Hexapoda</taxon>
        <taxon>Insecta</taxon>
        <taxon>Pterygota</taxon>
        <taxon>Neoptera</taxon>
        <taxon>Endopterygota</taxon>
        <taxon>Lepidoptera</taxon>
        <taxon>Glossata</taxon>
        <taxon>Ditrysia</taxon>
        <taxon>Tineoidea</taxon>
        <taxon>Psychidae</taxon>
        <taxon>Oiketicinae</taxon>
        <taxon>Eumeta</taxon>
    </lineage>
</organism>
<feature type="region of interest" description="Disordered" evidence="1">
    <location>
        <begin position="28"/>
        <end position="93"/>
    </location>
</feature>
<sequence length="129" mass="13887">MAIIPRWNILMKRAPGMKLLGCQHLTSDSDAAERVSAHTPAPRAHTRAPPAQCNPLASKHQDNYYRLRISRAPPARASEREGAEREGAGARGCPARRDAGLCASCQSAANCVRPPRGGPPPPHATPDRR</sequence>
<evidence type="ECO:0000256" key="1">
    <source>
        <dbReference type="SAM" id="MobiDB-lite"/>
    </source>
</evidence>
<feature type="compositionally biased region" description="Low complexity" evidence="1">
    <location>
        <begin position="37"/>
        <end position="51"/>
    </location>
</feature>
<protein>
    <submittedName>
        <fullName evidence="2">Uncharacterized protein</fullName>
    </submittedName>
</protein>
<comment type="caution">
    <text evidence="2">The sequence shown here is derived from an EMBL/GenBank/DDBJ whole genome shotgun (WGS) entry which is preliminary data.</text>
</comment>